<keyword evidence="6 7" id="KW-0946">Virion</keyword>
<feature type="region of interest" description="Disordered" evidence="9">
    <location>
        <begin position="671"/>
        <end position="728"/>
    </location>
</feature>
<evidence type="ECO:0000256" key="9">
    <source>
        <dbReference type="SAM" id="MobiDB-lite"/>
    </source>
</evidence>
<dbReference type="Pfam" id="PF02956">
    <property type="entry name" value="TT_ORF1"/>
    <property type="match status" value="1"/>
</dbReference>
<evidence type="ECO:0000256" key="5">
    <source>
        <dbReference type="ARBA" id="ARBA00022561"/>
    </source>
</evidence>
<reference evidence="10" key="1">
    <citation type="journal article" date="2015" name="J. Virol.">
        <title>Local Virus Extinctions following a Host Population Bottleneck.</title>
        <authorList>
            <person name="Kapusinszky B."/>
            <person name="Mulvaney U."/>
            <person name="Jasinska A.J."/>
            <person name="Deng X."/>
            <person name="Freimer N."/>
            <person name="Delwart E."/>
        </authorList>
    </citation>
    <scope>NUCLEOTIDE SEQUENCE</scope>
    <source>
        <strain evidence="10">VWP00522.9</strain>
    </source>
</reference>
<proteinExistence type="inferred from homology"/>
<protein>
    <recommendedName>
        <fullName evidence="3 7">Capsid protein</fullName>
    </recommendedName>
</protein>
<evidence type="ECO:0000256" key="6">
    <source>
        <dbReference type="ARBA" id="ARBA00022844"/>
    </source>
</evidence>
<comment type="similarity">
    <text evidence="2 7">Belongs to the anelloviridae capsid protein family.</text>
</comment>
<feature type="coiled-coil region" evidence="8">
    <location>
        <begin position="733"/>
        <end position="767"/>
    </location>
</feature>
<dbReference type="InterPro" id="IPR004219">
    <property type="entry name" value="TTvirus_Unk"/>
</dbReference>
<evidence type="ECO:0000256" key="3">
    <source>
        <dbReference type="ARBA" id="ARBA00018091"/>
    </source>
</evidence>
<name>A0A0C5IMV1_9VIRU</name>
<evidence type="ECO:0000313" key="10">
    <source>
        <dbReference type="EMBL" id="AJP36562.1"/>
    </source>
</evidence>
<comment type="subcellular location">
    <subcellularLocation>
        <location evidence="1 7">Virion</location>
    </subcellularLocation>
</comment>
<evidence type="ECO:0000256" key="4">
    <source>
        <dbReference type="ARBA" id="ARBA00022431"/>
    </source>
</evidence>
<keyword evidence="8" id="KW-0175">Coiled coil</keyword>
<accession>A0A0C5IMV1</accession>
<keyword evidence="4 7" id="KW-1140">T=1 icosahedral capsid protein</keyword>
<feature type="compositionally biased region" description="Low complexity" evidence="9">
    <location>
        <begin position="716"/>
        <end position="728"/>
    </location>
</feature>
<evidence type="ECO:0000256" key="2">
    <source>
        <dbReference type="ARBA" id="ARBA00006131"/>
    </source>
</evidence>
<feature type="compositionally biased region" description="Low complexity" evidence="9">
    <location>
        <begin position="671"/>
        <end position="681"/>
    </location>
</feature>
<feature type="non-terminal residue" evidence="10">
    <location>
        <position position="1"/>
    </location>
</feature>
<comment type="function">
    <text evidence="7">Self-assembles to form an icosahedral capsid.</text>
</comment>
<keyword evidence="5 7" id="KW-0167">Capsid protein</keyword>
<dbReference type="GO" id="GO:0039615">
    <property type="term" value="C:T=1 icosahedral viral capsid"/>
    <property type="evidence" value="ECO:0007669"/>
    <property type="project" value="UniProtKB-UniRule"/>
</dbReference>
<evidence type="ECO:0000256" key="8">
    <source>
        <dbReference type="SAM" id="Coils"/>
    </source>
</evidence>
<organism evidence="10">
    <name type="scientific">Simian torque teno virus</name>
    <dbReference type="NCBI Taxonomy" id="1619217"/>
    <lineage>
        <taxon>Viruses</taxon>
        <taxon>Monodnaviria</taxon>
        <taxon>Shotokuvirae</taxon>
        <taxon>Commensaviricota</taxon>
        <taxon>Cardeaviricetes</taxon>
        <taxon>Sanitavirales</taxon>
        <taxon>Anelloviridae</taxon>
        <taxon>Alphatorquevirus</taxon>
    </lineage>
</organism>
<feature type="region of interest" description="Disordered" evidence="9">
    <location>
        <begin position="643"/>
        <end position="662"/>
    </location>
</feature>
<sequence>MVLYFRRWRRWAPRWRRRRWRWRRRLYRRAAARAVRRRRRRRRYQVRRRRRRLWRRRRATRRRRRYPRRRRRRVLRLTQWNPTTVKKCKIRGWFQLLGTGLGRLAYAFTPHSEDLPGEKNSYGGGIAYSRFSLQLLYQEYLRHHNWWTASNRDLDLARYLGTTVRFYRDPDISFIVSYNRETPVQITTLTYMSCHPLIQLLSKHHIIVPSQRERPSKKRYVTVNIKPPHLMLNKWYFSMDFCPVSIFALKASPVDLQWPWMDPSKMSPVVHFQILDPTIYDTVTNGADQTNKAAREAVMNKIYDSNNRVNNYASRTARFYYTGNTRDIWGSLKKSATSPSFGLISLSTTSAWYNDSPKQAIQKLANTNPDLQKALYNAATGLQAPSNWGNDITTNVYFGMYSNLFMTQKRIDPQITGPYITVGYLPHIDAGAGNMIWVNSCIWGSRLYDSSRSKCLIKDQPLWQALLGYLDWVIKSTGDAQATYNYYLVVKCPYTYPKMQSSSNAQLGEIPYGAPFGEGQMPNGQTVIPATFRQQWYMCLFHQEPFIETIVNSGPFIPKNFKNKSWQLTMGYSSRWLWGGNRPITRQVQDPCSAGRHALPDPDHRLNPVQVVDPSTNQPQLIFHGWDYRRGAFTETSLRRVQEYSPSNQPMSAGPPDRPFADVWRTATLSPGQGSLLLPPGKHWLSSQSSGEETDPRPRKRLRLDPEEAGEEGSDPELLQQQQRQQPLQQPLEQQLLMQLQEQRHQQKKLRQKMEEIFSRLARAEGNLQLDPRLL</sequence>
<evidence type="ECO:0000256" key="1">
    <source>
        <dbReference type="ARBA" id="ARBA00004328"/>
    </source>
</evidence>
<feature type="non-terminal residue" evidence="10">
    <location>
        <position position="775"/>
    </location>
</feature>
<dbReference type="EMBL" id="KP296849">
    <property type="protein sequence ID" value="AJP36562.1"/>
    <property type="molecule type" value="Genomic_DNA"/>
</dbReference>
<evidence type="ECO:0000256" key="7">
    <source>
        <dbReference type="RuleBase" id="RU361230"/>
    </source>
</evidence>